<reference evidence="3" key="1">
    <citation type="journal article" date="2023" name="Mol. Ecol. Resour.">
        <title>Chromosome-level genome assembly of a triploid poplar Populus alba 'Berolinensis'.</title>
        <authorList>
            <person name="Chen S."/>
            <person name="Yu Y."/>
            <person name="Wang X."/>
            <person name="Wang S."/>
            <person name="Zhang T."/>
            <person name="Zhou Y."/>
            <person name="He R."/>
            <person name="Meng N."/>
            <person name="Wang Y."/>
            <person name="Liu W."/>
            <person name="Liu Z."/>
            <person name="Liu J."/>
            <person name="Guo Q."/>
            <person name="Huang H."/>
            <person name="Sederoff R.R."/>
            <person name="Wang G."/>
            <person name="Qu G."/>
            <person name="Chen S."/>
        </authorList>
    </citation>
    <scope>NUCLEOTIDE SEQUENCE</scope>
    <source>
        <strain evidence="3">SC-2020</strain>
    </source>
</reference>
<dbReference type="InterPro" id="IPR000836">
    <property type="entry name" value="PRTase_dom"/>
</dbReference>
<evidence type="ECO:0000313" key="4">
    <source>
        <dbReference type="Proteomes" id="UP001164929"/>
    </source>
</evidence>
<evidence type="ECO:0000313" key="3">
    <source>
        <dbReference type="EMBL" id="KAJ6980582.1"/>
    </source>
</evidence>
<dbReference type="EMBL" id="JAQIZT010000011">
    <property type="protein sequence ID" value="KAJ6980582.1"/>
    <property type="molecule type" value="Genomic_DNA"/>
</dbReference>
<keyword evidence="1" id="KW-1133">Transmembrane helix</keyword>
<dbReference type="Proteomes" id="UP001164929">
    <property type="component" value="Chromosome 11"/>
</dbReference>
<comment type="caution">
    <text evidence="3">The sequence shown here is derived from an EMBL/GenBank/DDBJ whole genome shotgun (WGS) entry which is preliminary data.</text>
</comment>
<name>A0AAD6MAA7_9ROSI</name>
<dbReference type="SUPFAM" id="SSF53271">
    <property type="entry name" value="PRTase-like"/>
    <property type="match status" value="1"/>
</dbReference>
<gene>
    <name evidence="3" type="ORF">NC653_028400</name>
</gene>
<evidence type="ECO:0000256" key="1">
    <source>
        <dbReference type="SAM" id="Phobius"/>
    </source>
</evidence>
<protein>
    <recommendedName>
        <fullName evidence="2">Phosphoribosyltransferase domain-containing protein</fullName>
    </recommendedName>
</protein>
<evidence type="ECO:0000259" key="2">
    <source>
        <dbReference type="Pfam" id="PF14681"/>
    </source>
</evidence>
<feature type="transmembrane region" description="Helical" evidence="1">
    <location>
        <begin position="50"/>
        <end position="71"/>
    </location>
</feature>
<feature type="domain" description="Phosphoribosyltransferase" evidence="2">
    <location>
        <begin position="2"/>
        <end position="54"/>
    </location>
</feature>
<proteinExistence type="predicted"/>
<keyword evidence="1" id="KW-0812">Transmembrane</keyword>
<sequence>MQIRGMHTLIRDSQTTKHDFVFYADRLIRLVVEHGLGHLPFTEKQVTTPLGLFTLVWIFVSGYVVSPLLGVARVWRMLYEHVVKASRLGRFLFIGQGDNGQQVCEGSSLLFSSVLSMKSYHKISWIERVAIGSHSRDRLDCNSAVQAMSLLISKGVPESNIIFLNLISTSEIETGLNEDFRVVPGMGITPLSLSLSLSSLFYGLPFELREAYVEHSSSLQGSILTMNSSPLKAGAYSIEISFSFAAMDICISMFFCWLQKRGSNAKSLQECGIDMDAF</sequence>
<dbReference type="InterPro" id="IPR029057">
    <property type="entry name" value="PRTase-like"/>
</dbReference>
<accession>A0AAD6MAA7</accession>
<keyword evidence="4" id="KW-1185">Reference proteome</keyword>
<keyword evidence="1" id="KW-0472">Membrane</keyword>
<dbReference type="AlphaFoldDB" id="A0AAD6MAA7"/>
<dbReference type="Gene3D" id="3.40.50.2020">
    <property type="match status" value="2"/>
</dbReference>
<organism evidence="3 4">
    <name type="scientific">Populus alba x Populus x berolinensis</name>
    <dbReference type="NCBI Taxonomy" id="444605"/>
    <lineage>
        <taxon>Eukaryota</taxon>
        <taxon>Viridiplantae</taxon>
        <taxon>Streptophyta</taxon>
        <taxon>Embryophyta</taxon>
        <taxon>Tracheophyta</taxon>
        <taxon>Spermatophyta</taxon>
        <taxon>Magnoliopsida</taxon>
        <taxon>eudicotyledons</taxon>
        <taxon>Gunneridae</taxon>
        <taxon>Pentapetalae</taxon>
        <taxon>rosids</taxon>
        <taxon>fabids</taxon>
        <taxon>Malpighiales</taxon>
        <taxon>Salicaceae</taxon>
        <taxon>Saliceae</taxon>
        <taxon>Populus</taxon>
    </lineage>
</organism>
<dbReference type="Pfam" id="PF14681">
    <property type="entry name" value="UPRTase"/>
    <property type="match status" value="1"/>
</dbReference>